<dbReference type="PROSITE" id="PS51202">
    <property type="entry name" value="RCK_C"/>
    <property type="match status" value="1"/>
</dbReference>
<dbReference type="Proteomes" id="UP000838160">
    <property type="component" value="Unassembled WGS sequence"/>
</dbReference>
<accession>A0ABN8DMU0</accession>
<reference evidence="3" key="1">
    <citation type="submission" date="2021-12" db="EMBL/GenBank/DDBJ databases">
        <authorList>
            <person name="Rodrigo-Torres L."/>
            <person name="Arahal R. D."/>
            <person name="Lucena T."/>
        </authorList>
    </citation>
    <scope>NUCLEOTIDE SEQUENCE</scope>
    <source>
        <strain evidence="3">CECT 8226</strain>
    </source>
</reference>
<dbReference type="RefSeq" id="WP_237486148.1">
    <property type="nucleotide sequence ID" value="NZ_CAKLCM010000003.1"/>
</dbReference>
<evidence type="ECO:0000313" key="3">
    <source>
        <dbReference type="EMBL" id="CAH0529562.1"/>
    </source>
</evidence>
<evidence type="ECO:0000313" key="4">
    <source>
        <dbReference type="Proteomes" id="UP000838160"/>
    </source>
</evidence>
<dbReference type="InterPro" id="IPR036291">
    <property type="entry name" value="NAD(P)-bd_dom_sf"/>
</dbReference>
<dbReference type="SUPFAM" id="SSF116726">
    <property type="entry name" value="TrkA C-terminal domain-like"/>
    <property type="match status" value="1"/>
</dbReference>
<dbReference type="InterPro" id="IPR050721">
    <property type="entry name" value="Trk_Ktr_HKT_K-transport"/>
</dbReference>
<keyword evidence="4" id="KW-1185">Reference proteome</keyword>
<evidence type="ECO:0000259" key="2">
    <source>
        <dbReference type="PROSITE" id="PS51202"/>
    </source>
</evidence>
<comment type="caution">
    <text evidence="3">The sequence shown here is derived from an EMBL/GenBank/DDBJ whole genome shotgun (WGS) entry which is preliminary data.</text>
</comment>
<name>A0ABN8DMU0_9VIBR</name>
<evidence type="ECO:0000259" key="1">
    <source>
        <dbReference type="PROSITE" id="PS51201"/>
    </source>
</evidence>
<protein>
    <submittedName>
        <fullName evidence="3">Ktr system potassium uptake protein A</fullName>
    </submittedName>
</protein>
<feature type="domain" description="RCK N-terminal" evidence="1">
    <location>
        <begin position="5"/>
        <end position="121"/>
    </location>
</feature>
<dbReference type="Gene3D" id="3.30.70.1450">
    <property type="entry name" value="Regulator of K+ conductance, C-terminal domain"/>
    <property type="match status" value="1"/>
</dbReference>
<dbReference type="PANTHER" id="PTHR43833:SF7">
    <property type="entry name" value="KTR SYSTEM POTASSIUM UPTAKE PROTEIN C"/>
    <property type="match status" value="1"/>
</dbReference>
<dbReference type="EMBL" id="CAKLCM010000003">
    <property type="protein sequence ID" value="CAH0529562.1"/>
    <property type="molecule type" value="Genomic_DNA"/>
</dbReference>
<gene>
    <name evidence="3" type="primary">ktrA</name>
    <name evidence="3" type="ORF">VHP8226_03317</name>
</gene>
<dbReference type="PANTHER" id="PTHR43833">
    <property type="entry name" value="POTASSIUM CHANNEL PROTEIN 2-RELATED-RELATED"/>
    <property type="match status" value="1"/>
</dbReference>
<sequence length="220" mass="24249">MRTSHKQFAVIGLGRFGMAICQELALAGAQVLAIDIDEEKVKQASAVVSQAIVANCTIEETVEELRLSEYDMVMIAIGDDINASILTALVLKEAKVKTVWVKANDKFQYKILQKIGADKIIMPERDMGVRVAQRMLDKRVFEYSALGSGLAITEIIVGNQLMGQTLQQITLLRNDDIQLLAFKRGPTLQTTPPTDQMLQMGDMLIVAGSELVLLEQIKSL</sequence>
<dbReference type="SUPFAM" id="SSF51735">
    <property type="entry name" value="NAD(P)-binding Rossmann-fold domains"/>
    <property type="match status" value="1"/>
</dbReference>
<dbReference type="InterPro" id="IPR036721">
    <property type="entry name" value="RCK_C_sf"/>
</dbReference>
<organism evidence="3 4">
    <name type="scientific">Vibrio hippocampi</name>
    <dbReference type="NCBI Taxonomy" id="654686"/>
    <lineage>
        <taxon>Bacteria</taxon>
        <taxon>Pseudomonadati</taxon>
        <taxon>Pseudomonadota</taxon>
        <taxon>Gammaproteobacteria</taxon>
        <taxon>Vibrionales</taxon>
        <taxon>Vibrionaceae</taxon>
        <taxon>Vibrio</taxon>
    </lineage>
</organism>
<dbReference type="Gene3D" id="3.40.50.720">
    <property type="entry name" value="NAD(P)-binding Rossmann-like Domain"/>
    <property type="match status" value="1"/>
</dbReference>
<dbReference type="InterPro" id="IPR006037">
    <property type="entry name" value="RCK_C"/>
</dbReference>
<dbReference type="InterPro" id="IPR003148">
    <property type="entry name" value="RCK_N"/>
</dbReference>
<dbReference type="Pfam" id="PF02254">
    <property type="entry name" value="TrkA_N"/>
    <property type="match status" value="1"/>
</dbReference>
<dbReference type="PROSITE" id="PS51201">
    <property type="entry name" value="RCK_N"/>
    <property type="match status" value="1"/>
</dbReference>
<feature type="domain" description="RCK C-terminal" evidence="2">
    <location>
        <begin position="138"/>
        <end position="220"/>
    </location>
</feature>
<proteinExistence type="predicted"/>